<evidence type="ECO:0000313" key="9">
    <source>
        <dbReference type="EMBL" id="VEU58461.1"/>
    </source>
</evidence>
<keyword evidence="7" id="KW-1003">Cell membrane</keyword>
<evidence type="ECO:0000256" key="6">
    <source>
        <dbReference type="ARBA" id="ARBA00023310"/>
    </source>
</evidence>
<keyword evidence="8" id="KW-0175">Coiled coil</keyword>
<reference evidence="9 10" key="1">
    <citation type="submission" date="2019-01" db="EMBL/GenBank/DDBJ databases">
        <authorList>
            <consortium name="Pathogen Informatics"/>
        </authorList>
    </citation>
    <scope>NUCLEOTIDE SEQUENCE [LARGE SCALE GENOMIC DNA]</scope>
    <source>
        <strain evidence="9 10">NCTC10183</strain>
    </source>
</reference>
<dbReference type="GO" id="GO:0045259">
    <property type="term" value="C:proton-transporting ATP synthase complex"/>
    <property type="evidence" value="ECO:0007669"/>
    <property type="project" value="UniProtKB-KW"/>
</dbReference>
<organism evidence="9 10">
    <name type="scientific">Mycoplasmopsis gallinacea</name>
    <dbReference type="NCBI Taxonomy" id="29556"/>
    <lineage>
        <taxon>Bacteria</taxon>
        <taxon>Bacillati</taxon>
        <taxon>Mycoplasmatota</taxon>
        <taxon>Mycoplasmoidales</taxon>
        <taxon>Metamycoplasmataceae</taxon>
        <taxon>Mycoplasmopsis</taxon>
    </lineage>
</organism>
<dbReference type="Pfam" id="PF00213">
    <property type="entry name" value="OSCP"/>
    <property type="match status" value="1"/>
</dbReference>
<dbReference type="PRINTS" id="PR00125">
    <property type="entry name" value="ATPASEDELTA"/>
</dbReference>
<evidence type="ECO:0000256" key="5">
    <source>
        <dbReference type="ARBA" id="ARBA00023136"/>
    </source>
</evidence>
<dbReference type="RefSeq" id="WP_129620127.1">
    <property type="nucleotide sequence ID" value="NZ_LR214950.1"/>
</dbReference>
<dbReference type="Proteomes" id="UP000290568">
    <property type="component" value="Chromosome"/>
</dbReference>
<comment type="function">
    <text evidence="7">This protein is part of the stalk that links CF(0) to CF(1). It either transmits conformational changes from CF(0) to CF(1) or is implicated in proton conduction.</text>
</comment>
<evidence type="ECO:0000256" key="1">
    <source>
        <dbReference type="ARBA" id="ARBA00004370"/>
    </source>
</evidence>
<accession>A0A449A2I3</accession>
<feature type="coiled-coil region" evidence="8">
    <location>
        <begin position="115"/>
        <end position="142"/>
    </location>
</feature>
<comment type="subcellular location">
    <subcellularLocation>
        <location evidence="7">Cell membrane</location>
        <topology evidence="7">Peripheral membrane protein</topology>
    </subcellularLocation>
    <subcellularLocation>
        <location evidence="1">Membrane</location>
    </subcellularLocation>
</comment>
<keyword evidence="7" id="KW-0139">CF(1)</keyword>
<evidence type="ECO:0000256" key="3">
    <source>
        <dbReference type="ARBA" id="ARBA00022781"/>
    </source>
</evidence>
<keyword evidence="5 7" id="KW-0472">Membrane</keyword>
<dbReference type="Gene3D" id="1.10.520.20">
    <property type="entry name" value="N-terminal domain of the delta subunit of the F1F0-ATP synthase"/>
    <property type="match status" value="1"/>
</dbReference>
<dbReference type="PANTHER" id="PTHR11910">
    <property type="entry name" value="ATP SYNTHASE DELTA CHAIN"/>
    <property type="match status" value="1"/>
</dbReference>
<evidence type="ECO:0000313" key="10">
    <source>
        <dbReference type="Proteomes" id="UP000290568"/>
    </source>
</evidence>
<dbReference type="NCBIfam" id="TIGR01145">
    <property type="entry name" value="ATP_synt_delta"/>
    <property type="match status" value="1"/>
</dbReference>
<keyword evidence="3 7" id="KW-0375">Hydrogen ion transport</keyword>
<dbReference type="InterPro" id="IPR000711">
    <property type="entry name" value="ATPase_OSCP/dsu"/>
</dbReference>
<proteinExistence type="inferred from homology"/>
<comment type="function">
    <text evidence="7">F(1)F(0) ATP synthase produces ATP from ADP in the presence of a proton or sodium gradient. F-type ATPases consist of two structural domains, F(1) containing the extramembraneous catalytic core and F(0) containing the membrane proton channel, linked together by a central stalk and a peripheral stalk. During catalysis, ATP synthesis in the catalytic domain of F(1) is coupled via a rotary mechanism of the central stalk subunits to proton translocation.</text>
</comment>
<keyword evidence="2 7" id="KW-0813">Transport</keyword>
<evidence type="ECO:0000256" key="4">
    <source>
        <dbReference type="ARBA" id="ARBA00023065"/>
    </source>
</evidence>
<keyword evidence="4 7" id="KW-0406">Ion transport</keyword>
<evidence type="ECO:0000256" key="7">
    <source>
        <dbReference type="HAMAP-Rule" id="MF_01416"/>
    </source>
</evidence>
<dbReference type="GO" id="GO:0016787">
    <property type="term" value="F:hydrolase activity"/>
    <property type="evidence" value="ECO:0007669"/>
    <property type="project" value="UniProtKB-KW"/>
</dbReference>
<dbReference type="InterPro" id="IPR026015">
    <property type="entry name" value="ATP_synth_OSCP/delta_N_sf"/>
</dbReference>
<evidence type="ECO:0000256" key="8">
    <source>
        <dbReference type="SAM" id="Coils"/>
    </source>
</evidence>
<keyword evidence="6 7" id="KW-0066">ATP synthesis</keyword>
<dbReference type="OrthoDB" id="400380at2"/>
<dbReference type="SUPFAM" id="SSF47928">
    <property type="entry name" value="N-terminal domain of the delta subunit of the F1F0-ATP synthase"/>
    <property type="match status" value="1"/>
</dbReference>
<dbReference type="GO" id="GO:0005886">
    <property type="term" value="C:plasma membrane"/>
    <property type="evidence" value="ECO:0007669"/>
    <property type="project" value="UniProtKB-SubCell"/>
</dbReference>
<comment type="similarity">
    <text evidence="7">Belongs to the ATPase delta chain family.</text>
</comment>
<dbReference type="AlphaFoldDB" id="A0A449A2I3"/>
<dbReference type="GO" id="GO:0046933">
    <property type="term" value="F:proton-transporting ATP synthase activity, rotational mechanism"/>
    <property type="evidence" value="ECO:0007669"/>
    <property type="project" value="UniProtKB-UniRule"/>
</dbReference>
<keyword evidence="10" id="KW-1185">Reference proteome</keyword>
<protein>
    <recommendedName>
        <fullName evidence="7">ATP synthase subunit delta</fullName>
    </recommendedName>
    <alternativeName>
        <fullName evidence="7">ATP synthase F(1) sector subunit delta</fullName>
    </alternativeName>
    <alternativeName>
        <fullName evidence="7">F-type ATPase subunit delta</fullName>
        <shortName evidence="7">F-ATPase subunit delta</shortName>
    </alternativeName>
</protein>
<sequence>MYIKANPNGYALALFELVKEQKNFEEIHQQMKTLREIIDKNPELILYWKNANISLKEKWSLVDEILQGFDKLIINTCKVIIERRASFMMKKIVTHYLKLSNEVLNILFAKVITAFELEEATIEKIKNKLEKQTNKKIEILTEIDPDLISGFQIVFDTELYQRNYKNDLLKLKNQIINDERGR</sequence>
<dbReference type="HAMAP" id="MF_01416">
    <property type="entry name" value="ATP_synth_delta_bact"/>
    <property type="match status" value="1"/>
</dbReference>
<evidence type="ECO:0000256" key="2">
    <source>
        <dbReference type="ARBA" id="ARBA00022448"/>
    </source>
</evidence>
<dbReference type="EMBL" id="LR214950">
    <property type="protein sequence ID" value="VEU58461.1"/>
    <property type="molecule type" value="Genomic_DNA"/>
</dbReference>
<gene>
    <name evidence="7 9" type="primary">atpH</name>
    <name evidence="9" type="ORF">NCTC10183_00212</name>
</gene>
<keyword evidence="9" id="KW-0378">Hydrolase</keyword>
<name>A0A449A2I3_9BACT</name>